<feature type="compositionally biased region" description="Basic residues" evidence="1">
    <location>
        <begin position="84"/>
        <end position="94"/>
    </location>
</feature>
<dbReference type="Pfam" id="PF16294">
    <property type="entry name" value="RSB_motif"/>
    <property type="match status" value="1"/>
</dbReference>
<dbReference type="GO" id="GO:0008380">
    <property type="term" value="P:RNA splicing"/>
    <property type="evidence" value="ECO:0007669"/>
    <property type="project" value="TreeGrafter"/>
</dbReference>
<dbReference type="Proteomes" id="UP000001307">
    <property type="component" value="Unassembled WGS sequence"/>
</dbReference>
<feature type="compositionally biased region" description="Acidic residues" evidence="1">
    <location>
        <begin position="276"/>
        <end position="287"/>
    </location>
</feature>
<feature type="region of interest" description="Disordered" evidence="1">
    <location>
        <begin position="445"/>
        <end position="605"/>
    </location>
</feature>
<evidence type="ECO:0008006" key="4">
    <source>
        <dbReference type="Google" id="ProtNLM"/>
    </source>
</evidence>
<dbReference type="InterPro" id="IPR032552">
    <property type="entry name" value="RSB_motif"/>
</dbReference>
<protein>
    <recommendedName>
        <fullName evidence="4">RRM domain-containing protein</fullName>
    </recommendedName>
</protein>
<dbReference type="InterPro" id="IPR035979">
    <property type="entry name" value="RBD_domain_sf"/>
</dbReference>
<feature type="compositionally biased region" description="Basic and acidic residues" evidence="1">
    <location>
        <begin position="211"/>
        <end position="233"/>
    </location>
</feature>
<dbReference type="PANTHER" id="PTHR46589">
    <property type="entry name" value="APOPTOTIC CHROMATIN CONDENSATION INDUCER IN THE NUCLEUS"/>
    <property type="match status" value="1"/>
</dbReference>
<dbReference type="CDD" id="cd12432">
    <property type="entry name" value="RRM_ACINU"/>
    <property type="match status" value="1"/>
</dbReference>
<feature type="compositionally biased region" description="Basic and acidic residues" evidence="1">
    <location>
        <begin position="302"/>
        <end position="325"/>
    </location>
</feature>
<accession>E4WYW0</accession>
<gene>
    <name evidence="2" type="ORF">GSOID_T00013653001</name>
</gene>
<dbReference type="GO" id="GO:0071011">
    <property type="term" value="C:precatalytic spliceosome"/>
    <property type="evidence" value="ECO:0007669"/>
    <property type="project" value="TreeGrafter"/>
</dbReference>
<feature type="compositionally biased region" description="Basic and acidic residues" evidence="1">
    <location>
        <begin position="240"/>
        <end position="253"/>
    </location>
</feature>
<dbReference type="PANTHER" id="PTHR46589:SF1">
    <property type="entry name" value="APOPTOTIC CHROMATIN CONDENSATION INDUCER IN THE NUCLEUS"/>
    <property type="match status" value="1"/>
</dbReference>
<organism evidence="2 3">
    <name type="scientific">Oikopleura dioica</name>
    <name type="common">Tunicate</name>
    <dbReference type="NCBI Taxonomy" id="34765"/>
    <lineage>
        <taxon>Eukaryota</taxon>
        <taxon>Metazoa</taxon>
        <taxon>Chordata</taxon>
        <taxon>Tunicata</taxon>
        <taxon>Appendicularia</taxon>
        <taxon>Copelata</taxon>
        <taxon>Oikopleuridae</taxon>
        <taxon>Oikopleura</taxon>
    </lineage>
</organism>
<dbReference type="AlphaFoldDB" id="E4WYW0"/>
<dbReference type="GO" id="GO:0061574">
    <property type="term" value="C:ASAP complex"/>
    <property type="evidence" value="ECO:0007669"/>
    <property type="project" value="TreeGrafter"/>
</dbReference>
<dbReference type="EMBL" id="FN653019">
    <property type="protein sequence ID" value="CBY22876.1"/>
    <property type="molecule type" value="Genomic_DNA"/>
</dbReference>
<dbReference type="InParanoid" id="E4WYW0"/>
<dbReference type="SUPFAM" id="SSF54928">
    <property type="entry name" value="RNA-binding domain, RBD"/>
    <property type="match status" value="1"/>
</dbReference>
<feature type="compositionally biased region" description="Polar residues" evidence="1">
    <location>
        <begin position="451"/>
        <end position="461"/>
    </location>
</feature>
<reference evidence="2 3" key="1">
    <citation type="journal article" date="2010" name="Science">
        <title>Plasticity of animal genome architecture unmasked by rapid evolution of a pelagic tunicate.</title>
        <authorList>
            <person name="Denoeud F."/>
            <person name="Henriet S."/>
            <person name="Mungpakdee S."/>
            <person name="Aury J.M."/>
            <person name="Da Silva C."/>
            <person name="Brinkmann H."/>
            <person name="Mikhaleva J."/>
            <person name="Olsen L.C."/>
            <person name="Jubin C."/>
            <person name="Canestro C."/>
            <person name="Bouquet J.M."/>
            <person name="Danks G."/>
            <person name="Poulain J."/>
            <person name="Campsteijn C."/>
            <person name="Adamski M."/>
            <person name="Cross I."/>
            <person name="Yadetie F."/>
            <person name="Muffato M."/>
            <person name="Louis A."/>
            <person name="Butcher S."/>
            <person name="Tsagkogeorga G."/>
            <person name="Konrad A."/>
            <person name="Singh S."/>
            <person name="Jensen M.F."/>
            <person name="Cong E.H."/>
            <person name="Eikeseth-Otteraa H."/>
            <person name="Noel B."/>
            <person name="Anthouard V."/>
            <person name="Porcel B.M."/>
            <person name="Kachouri-Lafond R."/>
            <person name="Nishino A."/>
            <person name="Ugolini M."/>
            <person name="Chourrout P."/>
            <person name="Nishida H."/>
            <person name="Aasland R."/>
            <person name="Huzurbazar S."/>
            <person name="Westhof E."/>
            <person name="Delsuc F."/>
            <person name="Lehrach H."/>
            <person name="Reinhardt R."/>
            <person name="Weissenbach J."/>
            <person name="Roy S.W."/>
            <person name="Artiguenave F."/>
            <person name="Postlethwait J.H."/>
            <person name="Manak J.R."/>
            <person name="Thompson E.M."/>
            <person name="Jaillon O."/>
            <person name="Du Pasquier L."/>
            <person name="Boudinot P."/>
            <person name="Liberles D.A."/>
            <person name="Volff J.N."/>
            <person name="Philippe H."/>
            <person name="Lenhard B."/>
            <person name="Roest Crollius H."/>
            <person name="Wincker P."/>
            <person name="Chourrout D."/>
        </authorList>
    </citation>
    <scope>NUCLEOTIDE SEQUENCE [LARGE SCALE GENOMIC DNA]</scope>
</reference>
<keyword evidence="3" id="KW-1185">Reference proteome</keyword>
<sequence length="605" mass="68021">MVRTRKKSQMSESEDEVANVTARRSSRRSSRSTTKVLYEEDDIDPETLQAVIDAGDGESEVAAAETKPKRGRKPKAATTPVKATPKKRGRKSNAQKKAEAEAEEAALLANIAEEPEPEEAKAEKAVAKEPESASEAVLSDLNGKSGQVISQAAASDTVADDQNEPKEKETTPLITKEAVLDAEIETAPEPEPKASPEPAPEPIQESEPVAEPEKVEEAVLEKEEPFEVVQKEDLPEEESIEKIEAPVEEEKMLAENADETPAQEVEKKGDDAVLSDFEDEEEPEQNEDALQLDANIEEDDDLNKTMDVPKADVNRKREASEEIKKQRSPSPPRKRESLTRIDSRQKRREEKIRAPSPPPGEESQVVHVLNLVRPFTNKQLLEFLKEAGELDEDSFWIDRIKSNCIVKYNALESAINCRKLVHGKNWPSSNPKELRVMYSTEEKLKEAKENGSVSTQSNGRQKSPVRRFGGMRSEQQFEKDRKTGRDRRSPIRAPRAKTESPVQSEESEGEGGISLDELFKKTKTSPSLYWLPMTEDEVITRDKAREERRKAREERRKQSDDKSKSERRRSNSKSRASGPARRSRSRRRSVSRSRKSVSRKRSGSG</sequence>
<dbReference type="InterPro" id="IPR052793">
    <property type="entry name" value="EJC-associated_protein"/>
</dbReference>
<evidence type="ECO:0000313" key="2">
    <source>
        <dbReference type="EMBL" id="CBY22876.1"/>
    </source>
</evidence>
<feature type="compositionally biased region" description="Basic residues" evidence="1">
    <location>
        <begin position="581"/>
        <end position="605"/>
    </location>
</feature>
<feature type="compositionally biased region" description="Basic and acidic residues" evidence="1">
    <location>
        <begin position="475"/>
        <end position="489"/>
    </location>
</feature>
<feature type="region of interest" description="Disordered" evidence="1">
    <location>
        <begin position="1"/>
        <end position="364"/>
    </location>
</feature>
<feature type="compositionally biased region" description="Basic and acidic residues" evidence="1">
    <location>
        <begin position="118"/>
        <end position="131"/>
    </location>
</feature>
<dbReference type="InterPro" id="IPR012677">
    <property type="entry name" value="Nucleotide-bd_a/b_plait_sf"/>
</dbReference>
<feature type="compositionally biased region" description="Polar residues" evidence="1">
    <location>
        <begin position="142"/>
        <end position="154"/>
    </location>
</feature>
<feature type="compositionally biased region" description="Basic and acidic residues" evidence="1">
    <location>
        <begin position="538"/>
        <end position="564"/>
    </location>
</feature>
<feature type="compositionally biased region" description="Basic and acidic residues" evidence="1">
    <location>
        <begin position="333"/>
        <end position="353"/>
    </location>
</feature>
<dbReference type="Gene3D" id="3.30.70.330">
    <property type="match status" value="1"/>
</dbReference>
<proteinExistence type="predicted"/>
<dbReference type="InterPro" id="IPR034257">
    <property type="entry name" value="Acinus_RRM"/>
</dbReference>
<dbReference type="OrthoDB" id="5348404at2759"/>
<evidence type="ECO:0000313" key="3">
    <source>
        <dbReference type="Proteomes" id="UP000001307"/>
    </source>
</evidence>
<name>E4WYW0_OIKDI</name>
<dbReference type="GO" id="GO:0003723">
    <property type="term" value="F:RNA binding"/>
    <property type="evidence" value="ECO:0007669"/>
    <property type="project" value="TreeGrafter"/>
</dbReference>
<evidence type="ECO:0000256" key="1">
    <source>
        <dbReference type="SAM" id="MobiDB-lite"/>
    </source>
</evidence>